<organism evidence="1 2">
    <name type="scientific">Heterobasidion irregulare (strain TC 32-1)</name>
    <dbReference type="NCBI Taxonomy" id="747525"/>
    <lineage>
        <taxon>Eukaryota</taxon>
        <taxon>Fungi</taxon>
        <taxon>Dikarya</taxon>
        <taxon>Basidiomycota</taxon>
        <taxon>Agaricomycotina</taxon>
        <taxon>Agaricomycetes</taxon>
        <taxon>Russulales</taxon>
        <taxon>Bondarzewiaceae</taxon>
        <taxon>Heterobasidion</taxon>
        <taxon>Heterobasidion annosum species complex</taxon>
    </lineage>
</organism>
<reference evidence="1 2" key="1">
    <citation type="journal article" date="2012" name="New Phytol.">
        <title>Insight into trade-off between wood decay and parasitism from the genome of a fungal forest pathogen.</title>
        <authorList>
            <person name="Olson A."/>
            <person name="Aerts A."/>
            <person name="Asiegbu F."/>
            <person name="Belbahri L."/>
            <person name="Bouzid O."/>
            <person name="Broberg A."/>
            <person name="Canback B."/>
            <person name="Coutinho P.M."/>
            <person name="Cullen D."/>
            <person name="Dalman K."/>
            <person name="Deflorio G."/>
            <person name="van Diepen L.T."/>
            <person name="Dunand C."/>
            <person name="Duplessis S."/>
            <person name="Durling M."/>
            <person name="Gonthier P."/>
            <person name="Grimwood J."/>
            <person name="Fossdal C.G."/>
            <person name="Hansson D."/>
            <person name="Henrissat B."/>
            <person name="Hietala A."/>
            <person name="Himmelstrand K."/>
            <person name="Hoffmeister D."/>
            <person name="Hogberg N."/>
            <person name="James T.Y."/>
            <person name="Karlsson M."/>
            <person name="Kohler A."/>
            <person name="Kues U."/>
            <person name="Lee Y.H."/>
            <person name="Lin Y.C."/>
            <person name="Lind M."/>
            <person name="Lindquist E."/>
            <person name="Lombard V."/>
            <person name="Lucas S."/>
            <person name="Lunden K."/>
            <person name="Morin E."/>
            <person name="Murat C."/>
            <person name="Park J."/>
            <person name="Raffaello T."/>
            <person name="Rouze P."/>
            <person name="Salamov A."/>
            <person name="Schmutz J."/>
            <person name="Solheim H."/>
            <person name="Stahlberg J."/>
            <person name="Velez H."/>
            <person name="de Vries R.P."/>
            <person name="Wiebenga A."/>
            <person name="Woodward S."/>
            <person name="Yakovlev I."/>
            <person name="Garbelotto M."/>
            <person name="Martin F."/>
            <person name="Grigoriev I.V."/>
            <person name="Stenlid J."/>
        </authorList>
    </citation>
    <scope>NUCLEOTIDE SEQUENCE [LARGE SCALE GENOMIC DNA]</scope>
    <source>
        <strain evidence="1 2">TC 32-1</strain>
    </source>
</reference>
<dbReference type="InParanoid" id="W4JVI0"/>
<protein>
    <submittedName>
        <fullName evidence="1">Uncharacterized protein</fullName>
    </submittedName>
</protein>
<evidence type="ECO:0000313" key="2">
    <source>
        <dbReference type="Proteomes" id="UP000030671"/>
    </source>
</evidence>
<keyword evidence="2" id="KW-1185">Reference proteome</keyword>
<dbReference type="EMBL" id="KI925463">
    <property type="protein sequence ID" value="ETW77085.1"/>
    <property type="molecule type" value="Genomic_DNA"/>
</dbReference>
<dbReference type="GeneID" id="20671306"/>
<evidence type="ECO:0000313" key="1">
    <source>
        <dbReference type="EMBL" id="ETW77085.1"/>
    </source>
</evidence>
<dbReference type="RefSeq" id="XP_009550631.1">
    <property type="nucleotide sequence ID" value="XM_009552336.1"/>
</dbReference>
<dbReference type="Proteomes" id="UP000030671">
    <property type="component" value="Unassembled WGS sequence"/>
</dbReference>
<name>W4JVI0_HETIT</name>
<sequence length="114" mass="13480">MQTSSTPTTHVERRAARRHCLLRRRCRSRFRQRRAPHVSAYMPRLAHPKARMCTRPCPSCRRSPNRTGRCVSIPHIRCISLSFNRTRSVLWRTREGRTERVHPGVRKWAIVRVG</sequence>
<dbReference type="AlphaFoldDB" id="W4JVI0"/>
<gene>
    <name evidence="1" type="ORF">HETIRDRAFT_327212</name>
</gene>
<accession>W4JVI0</accession>
<dbReference type="HOGENOM" id="CLU_2121390_0_0_1"/>
<dbReference type="KEGG" id="hir:HETIRDRAFT_327212"/>
<proteinExistence type="predicted"/>